<name>A0AC35F9W6_9BILA</name>
<accession>A0AC35F9W6</accession>
<organism evidence="1 2">
    <name type="scientific">Panagrolaimus sp. PS1159</name>
    <dbReference type="NCBI Taxonomy" id="55785"/>
    <lineage>
        <taxon>Eukaryota</taxon>
        <taxon>Metazoa</taxon>
        <taxon>Ecdysozoa</taxon>
        <taxon>Nematoda</taxon>
        <taxon>Chromadorea</taxon>
        <taxon>Rhabditida</taxon>
        <taxon>Tylenchina</taxon>
        <taxon>Panagrolaimomorpha</taxon>
        <taxon>Panagrolaimoidea</taxon>
        <taxon>Panagrolaimidae</taxon>
        <taxon>Panagrolaimus</taxon>
    </lineage>
</organism>
<evidence type="ECO:0000313" key="2">
    <source>
        <dbReference type="WBParaSite" id="PS1159_v2.g15354.t1"/>
    </source>
</evidence>
<protein>
    <submittedName>
        <fullName evidence="2">F-box domain-containing protein</fullName>
    </submittedName>
</protein>
<sequence length="257" mass="30304">MDTKDLHFIFPSISTSDPPLYSFKHPYPQCFSLPFDVIKYMIKNCKSAKVWKKLIMTCKHFYSKNPVFPVKHLHVYPDSKCEADEEKFNSSKFIPKFWVYDSFNYHASNFSNSKLEIPKIFKFDLRSLIMFDQNLTFNDYQKLTSSGSLKSIILYFCKIQNSDGTIVTVDKLLENLKHLEEFKFIDFNPLMFQSDTVKKMVQHLNGFKNNNKTLRIEISFYEPISDAYKVVIQNVMNKIKKNPFLKVPKIEFVNIGF</sequence>
<proteinExistence type="predicted"/>
<dbReference type="Proteomes" id="UP000887580">
    <property type="component" value="Unplaced"/>
</dbReference>
<evidence type="ECO:0000313" key="1">
    <source>
        <dbReference type="Proteomes" id="UP000887580"/>
    </source>
</evidence>
<reference evidence="2" key="1">
    <citation type="submission" date="2022-11" db="UniProtKB">
        <authorList>
            <consortium name="WormBaseParasite"/>
        </authorList>
    </citation>
    <scope>IDENTIFICATION</scope>
</reference>
<dbReference type="WBParaSite" id="PS1159_v2.g15354.t1">
    <property type="protein sequence ID" value="PS1159_v2.g15354.t1"/>
    <property type="gene ID" value="PS1159_v2.g15354"/>
</dbReference>